<dbReference type="EMBL" id="CM017321">
    <property type="protein sequence ID" value="KAE7996791.1"/>
    <property type="molecule type" value="Genomic_DNA"/>
</dbReference>
<gene>
    <name evidence="1" type="ORF">FH972_001482</name>
</gene>
<dbReference type="Proteomes" id="UP000327013">
    <property type="component" value="Chromosome 1"/>
</dbReference>
<evidence type="ECO:0000313" key="1">
    <source>
        <dbReference type="EMBL" id="KAE7996791.1"/>
    </source>
</evidence>
<sequence>MRSYGVRCAARASCEKVQELMASWKEKHTEKVTWSSVINVAARCRNGFLGLDVGAFQGASGILPQKKLMED</sequence>
<organism evidence="1 2">
    <name type="scientific">Carpinus fangiana</name>
    <dbReference type="NCBI Taxonomy" id="176857"/>
    <lineage>
        <taxon>Eukaryota</taxon>
        <taxon>Viridiplantae</taxon>
        <taxon>Streptophyta</taxon>
        <taxon>Embryophyta</taxon>
        <taxon>Tracheophyta</taxon>
        <taxon>Spermatophyta</taxon>
        <taxon>Magnoliopsida</taxon>
        <taxon>eudicotyledons</taxon>
        <taxon>Gunneridae</taxon>
        <taxon>Pentapetalae</taxon>
        <taxon>rosids</taxon>
        <taxon>fabids</taxon>
        <taxon>Fagales</taxon>
        <taxon>Betulaceae</taxon>
        <taxon>Carpinus</taxon>
    </lineage>
</organism>
<protein>
    <submittedName>
        <fullName evidence="1">Uncharacterized protein</fullName>
    </submittedName>
</protein>
<proteinExistence type="predicted"/>
<name>A0A5N6QE84_9ROSI</name>
<keyword evidence="2" id="KW-1185">Reference proteome</keyword>
<dbReference type="AlphaFoldDB" id="A0A5N6QE84"/>
<reference evidence="1 2" key="1">
    <citation type="submission" date="2019-06" db="EMBL/GenBank/DDBJ databases">
        <title>A chromosomal-level reference genome of Carpinus fangiana (Coryloideae, Betulaceae).</title>
        <authorList>
            <person name="Yang X."/>
            <person name="Wang Z."/>
            <person name="Zhang L."/>
            <person name="Hao G."/>
            <person name="Liu J."/>
            <person name="Yang Y."/>
        </authorList>
    </citation>
    <scope>NUCLEOTIDE SEQUENCE [LARGE SCALE GENOMIC DNA]</scope>
    <source>
        <strain evidence="1">Cfa_2016G</strain>
        <tissue evidence="1">Leaf</tissue>
    </source>
</reference>
<evidence type="ECO:0000313" key="2">
    <source>
        <dbReference type="Proteomes" id="UP000327013"/>
    </source>
</evidence>
<accession>A0A5N6QE84</accession>